<name>A0AA95H6E7_9GAMM</name>
<keyword evidence="4" id="KW-0479">Metal-binding</keyword>
<dbReference type="EMBL" id="CP124755">
    <property type="protein sequence ID" value="WGZ91732.1"/>
    <property type="molecule type" value="Genomic_DNA"/>
</dbReference>
<dbReference type="AlphaFoldDB" id="A0AA95H6E7"/>
<organism evidence="7">
    <name type="scientific">Candidatus Thiocaldithrix dubininis</name>
    <dbReference type="NCBI Taxonomy" id="3080823"/>
    <lineage>
        <taxon>Bacteria</taxon>
        <taxon>Pseudomonadati</taxon>
        <taxon>Pseudomonadota</taxon>
        <taxon>Gammaproteobacteria</taxon>
        <taxon>Thiotrichales</taxon>
        <taxon>Thiotrichaceae</taxon>
        <taxon>Candidatus Thiocaldithrix</taxon>
    </lineage>
</organism>
<dbReference type="SUPFAM" id="SSF51556">
    <property type="entry name" value="Metallo-dependent hydrolases"/>
    <property type="match status" value="1"/>
</dbReference>
<dbReference type="Gene3D" id="2.30.40.10">
    <property type="entry name" value="Urease, subunit C, domain 1"/>
    <property type="match status" value="1"/>
</dbReference>
<dbReference type="GO" id="GO:0004151">
    <property type="term" value="F:dihydroorotase activity"/>
    <property type="evidence" value="ECO:0007669"/>
    <property type="project" value="UniProtKB-EC"/>
</dbReference>
<dbReference type="PROSITE" id="PS00483">
    <property type="entry name" value="DIHYDROOROTASE_2"/>
    <property type="match status" value="1"/>
</dbReference>
<evidence type="ECO:0000256" key="1">
    <source>
        <dbReference type="ARBA" id="ARBA00001947"/>
    </source>
</evidence>
<dbReference type="GO" id="GO:0005737">
    <property type="term" value="C:cytoplasm"/>
    <property type="evidence" value="ECO:0007669"/>
    <property type="project" value="TreeGrafter"/>
</dbReference>
<dbReference type="PANTHER" id="PTHR43668">
    <property type="entry name" value="ALLANTOINASE"/>
    <property type="match status" value="1"/>
</dbReference>
<dbReference type="GO" id="GO:0004038">
    <property type="term" value="F:allantoinase activity"/>
    <property type="evidence" value="ECO:0007669"/>
    <property type="project" value="TreeGrafter"/>
</dbReference>
<dbReference type="NCBIfam" id="NF006688">
    <property type="entry name" value="PRK09236.1"/>
    <property type="match status" value="1"/>
</dbReference>
<evidence type="ECO:0000256" key="3">
    <source>
        <dbReference type="ARBA" id="ARBA00010286"/>
    </source>
</evidence>
<dbReference type="InterPro" id="IPR011059">
    <property type="entry name" value="Metal-dep_hydrolase_composite"/>
</dbReference>
<dbReference type="InterPro" id="IPR002195">
    <property type="entry name" value="Dihydroorotase_CS"/>
</dbReference>
<dbReference type="InterPro" id="IPR050138">
    <property type="entry name" value="DHOase/Allantoinase_Hydrolase"/>
</dbReference>
<dbReference type="Gene3D" id="3.20.20.140">
    <property type="entry name" value="Metal-dependent hydrolases"/>
    <property type="match status" value="1"/>
</dbReference>
<dbReference type="KEGG" id="tdu:QJT80_04465"/>
<dbReference type="SUPFAM" id="SSF51338">
    <property type="entry name" value="Composite domain of metallo-dependent hydrolases"/>
    <property type="match status" value="1"/>
</dbReference>
<dbReference type="GO" id="GO:0046872">
    <property type="term" value="F:metal ion binding"/>
    <property type="evidence" value="ECO:0007669"/>
    <property type="project" value="UniProtKB-KW"/>
</dbReference>
<protein>
    <submittedName>
        <fullName evidence="7">Dihydroorotase</fullName>
        <ecNumber evidence="7">3.5.2.3</ecNumber>
    </submittedName>
</protein>
<comment type="function">
    <text evidence="2">Catalyzes the reversible cyclization of carbamoyl aspartate to dihydroorotate.</text>
</comment>
<dbReference type="Pfam" id="PF01979">
    <property type="entry name" value="Amidohydro_1"/>
    <property type="match status" value="1"/>
</dbReference>
<dbReference type="EC" id="3.5.2.3" evidence="7"/>
<feature type="domain" description="Amidohydrolase-related" evidence="6">
    <location>
        <begin position="51"/>
        <end position="426"/>
    </location>
</feature>
<comment type="cofactor">
    <cofactor evidence="1">
        <name>Zn(2+)</name>
        <dbReference type="ChEBI" id="CHEBI:29105"/>
    </cofactor>
</comment>
<dbReference type="GO" id="GO:0006145">
    <property type="term" value="P:purine nucleobase catabolic process"/>
    <property type="evidence" value="ECO:0007669"/>
    <property type="project" value="TreeGrafter"/>
</dbReference>
<sequence>MTAQLIVNAQVVNEGSISMCDLLIREGRIEKIAPQIQVDSAIPVLDAQGRYLLPGMIDDQVHFREPGLTHKGDMLSESRAAVAGGITSFMDMPNTVPNTLTSQALLEKKQLAAGRVAANYAFYLGASNDNLEVIKALNPKDACGVKVFMGASTGNMLVDDPEILEQIFKHSPTLIAAHCEDTPTIIENEESYRSIYGDSIPFHLHPIIRSEAACYKSSSLAIELAQRCDTRLHILHISTAAEAERFSDLPLENKKITAEACVHFLHFADEDYASKGALIKCNPAIKTAADRAGIIQALLDGRLDVIGTDHAPHTWDEKHNSSYFKTPSGLPLVQHALPTVLEHYHDGIFTLEFIVEKTSHAVAQLFDIQERGYIREGYWADLVLVDLDKPFTATHANSLSKCAWTPFDGYEFRSSIAATWVNGQLVWQDGKLCEVAPAGLALSFNR</sequence>
<evidence type="ECO:0000256" key="5">
    <source>
        <dbReference type="ARBA" id="ARBA00022801"/>
    </source>
</evidence>
<proteinExistence type="inferred from homology"/>
<evidence type="ECO:0000256" key="2">
    <source>
        <dbReference type="ARBA" id="ARBA00002368"/>
    </source>
</evidence>
<evidence type="ECO:0000256" key="4">
    <source>
        <dbReference type="ARBA" id="ARBA00022723"/>
    </source>
</evidence>
<dbReference type="InterPro" id="IPR006680">
    <property type="entry name" value="Amidohydro-rel"/>
</dbReference>
<keyword evidence="5 7" id="KW-0378">Hydrolase</keyword>
<accession>A0AA95H6E7</accession>
<dbReference type="PANTHER" id="PTHR43668:SF4">
    <property type="entry name" value="ALLANTOINASE"/>
    <property type="match status" value="1"/>
</dbReference>
<reference evidence="7" key="1">
    <citation type="journal article" date="2023" name="Int. J. Mol. Sci.">
        <title>Metagenomics Revealed a New Genus 'Candidatus Thiocaldithrix dubininis' gen. nov., sp. nov. and a New Species 'Candidatus Thiothrix putei' sp. nov. in the Family Thiotrichaceae, Some Members of Which Have Traits of Both Na+- and H+-Motive Energetics.</title>
        <authorList>
            <person name="Ravin N.V."/>
            <person name="Muntyan M.S."/>
            <person name="Smolyakov D.D."/>
            <person name="Rudenko T.S."/>
            <person name="Beletsky A.V."/>
            <person name="Mardanov A.V."/>
            <person name="Grabovich M.Y."/>
        </authorList>
    </citation>
    <scope>NUCLEOTIDE SEQUENCE</scope>
    <source>
        <strain evidence="7">GKL-01</strain>
    </source>
</reference>
<gene>
    <name evidence="7" type="ORF">QJT80_04465</name>
</gene>
<reference evidence="7" key="2">
    <citation type="submission" date="2023-04" db="EMBL/GenBank/DDBJ databases">
        <authorList>
            <person name="Beletskiy A.V."/>
            <person name="Mardanov A.V."/>
            <person name="Ravin N.V."/>
        </authorList>
    </citation>
    <scope>NUCLEOTIDE SEQUENCE</scope>
    <source>
        <strain evidence="7">GKL-01</strain>
    </source>
</reference>
<dbReference type="Proteomes" id="UP001300672">
    <property type="component" value="Chromosome"/>
</dbReference>
<evidence type="ECO:0000259" key="6">
    <source>
        <dbReference type="Pfam" id="PF01979"/>
    </source>
</evidence>
<comment type="similarity">
    <text evidence="3">Belongs to the metallo-dependent hydrolases superfamily. DHOase family. Class I DHOase subfamily.</text>
</comment>
<evidence type="ECO:0000313" key="7">
    <source>
        <dbReference type="EMBL" id="WGZ91732.1"/>
    </source>
</evidence>
<dbReference type="InterPro" id="IPR032466">
    <property type="entry name" value="Metal_Hydrolase"/>
</dbReference>
<dbReference type="CDD" id="cd01318">
    <property type="entry name" value="DHOase_IIb"/>
    <property type="match status" value="1"/>
</dbReference>